<sequence length="80" mass="8337">MLRLGGLRGTVARVSDQPKTAMSQKVAWFASEKKSPPANAGSSTASGGGGENNNKATWWRPDPVTGVWVPDQQGKGSADP</sequence>
<dbReference type="AlphaFoldDB" id="A0AA38CIT4"/>
<reference evidence="2 3" key="1">
    <citation type="journal article" date="2021" name="Nat. Plants">
        <title>The Taxus genome provides insights into paclitaxel biosynthesis.</title>
        <authorList>
            <person name="Xiong X."/>
            <person name="Gou J."/>
            <person name="Liao Q."/>
            <person name="Li Y."/>
            <person name="Zhou Q."/>
            <person name="Bi G."/>
            <person name="Li C."/>
            <person name="Du R."/>
            <person name="Wang X."/>
            <person name="Sun T."/>
            <person name="Guo L."/>
            <person name="Liang H."/>
            <person name="Lu P."/>
            <person name="Wu Y."/>
            <person name="Zhang Z."/>
            <person name="Ro D.K."/>
            <person name="Shang Y."/>
            <person name="Huang S."/>
            <person name="Yan J."/>
        </authorList>
    </citation>
    <scope>NUCLEOTIDE SEQUENCE [LARGE SCALE GENOMIC DNA]</scope>
    <source>
        <strain evidence="2">Ta-2019</strain>
    </source>
</reference>
<name>A0AA38CIT4_TAXCH</name>
<organism evidence="2 3">
    <name type="scientific">Taxus chinensis</name>
    <name type="common">Chinese yew</name>
    <name type="synonym">Taxus wallichiana var. chinensis</name>
    <dbReference type="NCBI Taxonomy" id="29808"/>
    <lineage>
        <taxon>Eukaryota</taxon>
        <taxon>Viridiplantae</taxon>
        <taxon>Streptophyta</taxon>
        <taxon>Embryophyta</taxon>
        <taxon>Tracheophyta</taxon>
        <taxon>Spermatophyta</taxon>
        <taxon>Pinopsida</taxon>
        <taxon>Pinidae</taxon>
        <taxon>Conifers II</taxon>
        <taxon>Cupressales</taxon>
        <taxon>Taxaceae</taxon>
        <taxon>Taxus</taxon>
    </lineage>
</organism>
<keyword evidence="3" id="KW-1185">Reference proteome</keyword>
<accession>A0AA38CIT4</accession>
<dbReference type="Proteomes" id="UP000824469">
    <property type="component" value="Unassembled WGS sequence"/>
</dbReference>
<evidence type="ECO:0000313" key="2">
    <source>
        <dbReference type="EMBL" id="KAH9297679.1"/>
    </source>
</evidence>
<feature type="non-terminal residue" evidence="2">
    <location>
        <position position="80"/>
    </location>
</feature>
<proteinExistence type="predicted"/>
<dbReference type="EMBL" id="JAHRHJ020000010">
    <property type="protein sequence ID" value="KAH9297679.1"/>
    <property type="molecule type" value="Genomic_DNA"/>
</dbReference>
<gene>
    <name evidence="2" type="ORF">KI387_029361</name>
</gene>
<protein>
    <submittedName>
        <fullName evidence="2">Uncharacterized protein</fullName>
    </submittedName>
</protein>
<comment type="caution">
    <text evidence="2">The sequence shown here is derived from an EMBL/GenBank/DDBJ whole genome shotgun (WGS) entry which is preliminary data.</text>
</comment>
<evidence type="ECO:0000256" key="1">
    <source>
        <dbReference type="SAM" id="MobiDB-lite"/>
    </source>
</evidence>
<feature type="region of interest" description="Disordered" evidence="1">
    <location>
        <begin position="30"/>
        <end position="80"/>
    </location>
</feature>
<evidence type="ECO:0000313" key="3">
    <source>
        <dbReference type="Proteomes" id="UP000824469"/>
    </source>
</evidence>